<comment type="subcellular location">
    <subcellularLocation>
        <location evidence="1">Nucleus</location>
    </subcellularLocation>
</comment>
<dbReference type="Proteomes" id="UP001448207">
    <property type="component" value="Unassembled WGS sequence"/>
</dbReference>
<feature type="compositionally biased region" description="Basic and acidic residues" evidence="6">
    <location>
        <begin position="110"/>
        <end position="127"/>
    </location>
</feature>
<keyword evidence="8" id="KW-1185">Reference proteome</keyword>
<feature type="region of interest" description="Disordered" evidence="6">
    <location>
        <begin position="110"/>
        <end position="227"/>
    </location>
</feature>
<evidence type="ECO:0000256" key="1">
    <source>
        <dbReference type="ARBA" id="ARBA00004123"/>
    </source>
</evidence>
<evidence type="ECO:0000313" key="7">
    <source>
        <dbReference type="EMBL" id="KAL0090105.1"/>
    </source>
</evidence>
<protein>
    <recommendedName>
        <fullName evidence="9">Survival motor neuron Tudor domain-containing protein</fullName>
    </recommendedName>
</protein>
<evidence type="ECO:0000256" key="5">
    <source>
        <dbReference type="ARBA" id="ARBA00023242"/>
    </source>
</evidence>
<gene>
    <name evidence="7" type="ORF">J3Q64DRAFT_1728346</name>
</gene>
<keyword evidence="4" id="KW-0508">mRNA splicing</keyword>
<sequence>MDSQSGDLRTGSSEEGDLWNDIDLIKYWDTALSGYKQHHSKDNVKKLGELCPDPSEIPRSNPKKRQVPADILAKKTEAKRTRITASVEIINLPNDNQGLNEGREQESLYISDDKKGAEEKQEQHDLNEECYEEEEEEYEEEEEEGEGEGEQEEQEDEVEKEEKEGYQDQGQSYYNHLPHQAHAHPSMPYYSSHSYHAPENITHPAHTMPTMPPMPPMPQRSNGSSQDDEMLSNLMMAWYYSGYYTGLYQARRS</sequence>
<accession>A0ABR3B824</accession>
<keyword evidence="5" id="KW-0539">Nucleus</keyword>
<evidence type="ECO:0000256" key="2">
    <source>
        <dbReference type="ARBA" id="ARBA00005371"/>
    </source>
</evidence>
<comment type="caution">
    <text evidence="7">The sequence shown here is derived from an EMBL/GenBank/DDBJ whole genome shotgun (WGS) entry which is preliminary data.</text>
</comment>
<dbReference type="InterPro" id="IPR047313">
    <property type="entry name" value="SMN_C"/>
</dbReference>
<reference evidence="7 8" key="1">
    <citation type="submission" date="2024-04" db="EMBL/GenBank/DDBJ databases">
        <title>Symmetric and asymmetric DNA N6-adenine methylation regulates different biological responses in Mucorales.</title>
        <authorList>
            <consortium name="Lawrence Berkeley National Laboratory"/>
            <person name="Lax C."/>
            <person name="Mondo S.J."/>
            <person name="Osorio-Concepcion M."/>
            <person name="Muszewska A."/>
            <person name="Corrochano-Luque M."/>
            <person name="Gutierrez G."/>
            <person name="Riley R."/>
            <person name="Lipzen A."/>
            <person name="Guo J."/>
            <person name="Hundley H."/>
            <person name="Amirebrahimi M."/>
            <person name="Ng V."/>
            <person name="Lorenzo-Gutierrez D."/>
            <person name="Binder U."/>
            <person name="Yang J."/>
            <person name="Song Y."/>
            <person name="Canovas D."/>
            <person name="Navarro E."/>
            <person name="Freitag M."/>
            <person name="Gabaldon T."/>
            <person name="Grigoriev I.V."/>
            <person name="Corrochano L.M."/>
            <person name="Nicolas F.E."/>
            <person name="Garre V."/>
        </authorList>
    </citation>
    <scope>NUCLEOTIDE SEQUENCE [LARGE SCALE GENOMIC DNA]</scope>
    <source>
        <strain evidence="7 8">L51</strain>
    </source>
</reference>
<dbReference type="CDD" id="cd22852">
    <property type="entry name" value="SMN_C"/>
    <property type="match status" value="1"/>
</dbReference>
<feature type="region of interest" description="Disordered" evidence="6">
    <location>
        <begin position="46"/>
        <end position="78"/>
    </location>
</feature>
<evidence type="ECO:0008006" key="9">
    <source>
        <dbReference type="Google" id="ProtNLM"/>
    </source>
</evidence>
<comment type="similarity">
    <text evidence="2">Belongs to the SMN family.</text>
</comment>
<keyword evidence="3" id="KW-0507">mRNA processing</keyword>
<dbReference type="EMBL" id="JBCLYO010000004">
    <property type="protein sequence ID" value="KAL0090105.1"/>
    <property type="molecule type" value="Genomic_DNA"/>
</dbReference>
<evidence type="ECO:0000256" key="6">
    <source>
        <dbReference type="SAM" id="MobiDB-lite"/>
    </source>
</evidence>
<feature type="compositionally biased region" description="Acidic residues" evidence="6">
    <location>
        <begin position="128"/>
        <end position="159"/>
    </location>
</feature>
<dbReference type="PANTHER" id="PTHR39267">
    <property type="entry name" value="SURVIVAL MOTOR NEURON-LIKE PROTEIN 1"/>
    <property type="match status" value="1"/>
</dbReference>
<dbReference type="Pfam" id="PF20635">
    <property type="entry name" value="SMN_YG-box"/>
    <property type="match status" value="1"/>
</dbReference>
<name>A0ABR3B824_PHYBL</name>
<evidence type="ECO:0000256" key="3">
    <source>
        <dbReference type="ARBA" id="ARBA00022664"/>
    </source>
</evidence>
<feature type="compositionally biased region" description="Low complexity" evidence="6">
    <location>
        <begin position="183"/>
        <end position="198"/>
    </location>
</feature>
<proteinExistence type="inferred from homology"/>
<dbReference type="InterPro" id="IPR040424">
    <property type="entry name" value="Smn1"/>
</dbReference>
<organism evidence="7 8">
    <name type="scientific">Phycomyces blakesleeanus</name>
    <dbReference type="NCBI Taxonomy" id="4837"/>
    <lineage>
        <taxon>Eukaryota</taxon>
        <taxon>Fungi</taxon>
        <taxon>Fungi incertae sedis</taxon>
        <taxon>Mucoromycota</taxon>
        <taxon>Mucoromycotina</taxon>
        <taxon>Mucoromycetes</taxon>
        <taxon>Mucorales</taxon>
        <taxon>Phycomycetaceae</taxon>
        <taxon>Phycomyces</taxon>
    </lineage>
</organism>
<dbReference type="PANTHER" id="PTHR39267:SF1">
    <property type="entry name" value="SURVIVAL MOTOR NEURON PROTEIN"/>
    <property type="match status" value="1"/>
</dbReference>
<evidence type="ECO:0000256" key="4">
    <source>
        <dbReference type="ARBA" id="ARBA00023187"/>
    </source>
</evidence>
<evidence type="ECO:0000313" key="8">
    <source>
        <dbReference type="Proteomes" id="UP001448207"/>
    </source>
</evidence>